<dbReference type="GO" id="GO:0007166">
    <property type="term" value="P:cell surface receptor signaling pathway"/>
    <property type="evidence" value="ECO:0007669"/>
    <property type="project" value="InterPro"/>
</dbReference>
<feature type="region of interest" description="Disordered" evidence="5">
    <location>
        <begin position="521"/>
        <end position="559"/>
    </location>
</feature>
<feature type="transmembrane region" description="Helical" evidence="6">
    <location>
        <begin position="124"/>
        <end position="143"/>
    </location>
</feature>
<dbReference type="PANTHER" id="PTHR42058">
    <property type="entry name" value="G_PROTEIN_RECEP_F2_4 DOMAIN-CONTAINING PROTEIN"/>
    <property type="match status" value="1"/>
</dbReference>
<feature type="region of interest" description="Disordered" evidence="5">
    <location>
        <begin position="25"/>
        <end position="46"/>
    </location>
</feature>
<keyword evidence="4 6" id="KW-0472">Membrane</keyword>
<feature type="compositionally biased region" description="Polar residues" evidence="5">
    <location>
        <begin position="36"/>
        <end position="45"/>
    </location>
</feature>
<comment type="caution">
    <text evidence="8">The sequence shown here is derived from an EMBL/GenBank/DDBJ whole genome shotgun (WGS) entry which is preliminary data.</text>
</comment>
<dbReference type="PANTHER" id="PTHR42058:SF1">
    <property type="entry name" value="G-PROTEIN COUPLED RECEPTORS FAMILY 2 PROFILE 2 DOMAIN-CONTAINING PROTEIN"/>
    <property type="match status" value="1"/>
</dbReference>
<dbReference type="Proteomes" id="UP001168146">
    <property type="component" value="Unassembled WGS sequence"/>
</dbReference>
<dbReference type="Gene3D" id="1.20.1070.10">
    <property type="entry name" value="Rhodopsin 7-helix transmembrane proteins"/>
    <property type="match status" value="1"/>
</dbReference>
<dbReference type="EMBL" id="JASUXU010000010">
    <property type="protein sequence ID" value="KAK0324336.1"/>
    <property type="molecule type" value="Genomic_DNA"/>
</dbReference>
<dbReference type="GO" id="GO:0004930">
    <property type="term" value="F:G protein-coupled receptor activity"/>
    <property type="evidence" value="ECO:0007669"/>
    <property type="project" value="InterPro"/>
</dbReference>
<dbReference type="PROSITE" id="PS50261">
    <property type="entry name" value="G_PROTEIN_RECEP_F2_4"/>
    <property type="match status" value="1"/>
</dbReference>
<gene>
    <name evidence="8" type="ORF">LTR82_004775</name>
</gene>
<dbReference type="AlphaFoldDB" id="A0AAN6JBG6"/>
<feature type="domain" description="G-protein coupled receptors family 2 profile 2" evidence="7">
    <location>
        <begin position="115"/>
        <end position="297"/>
    </location>
</feature>
<keyword evidence="3 6" id="KW-1133">Transmembrane helix</keyword>
<feature type="transmembrane region" description="Helical" evidence="6">
    <location>
        <begin position="433"/>
        <end position="452"/>
    </location>
</feature>
<feature type="transmembrane region" description="Helical" evidence="6">
    <location>
        <begin position="367"/>
        <end position="385"/>
    </location>
</feature>
<organism evidence="8 9">
    <name type="scientific">Friedmanniomyces endolithicus</name>
    <dbReference type="NCBI Taxonomy" id="329885"/>
    <lineage>
        <taxon>Eukaryota</taxon>
        <taxon>Fungi</taxon>
        <taxon>Dikarya</taxon>
        <taxon>Ascomycota</taxon>
        <taxon>Pezizomycotina</taxon>
        <taxon>Dothideomycetes</taxon>
        <taxon>Dothideomycetidae</taxon>
        <taxon>Mycosphaerellales</taxon>
        <taxon>Teratosphaeriaceae</taxon>
        <taxon>Friedmanniomyces</taxon>
    </lineage>
</organism>
<feature type="transmembrane region" description="Helical" evidence="6">
    <location>
        <begin position="235"/>
        <end position="257"/>
    </location>
</feature>
<sequence length="559" mass="61585">MPPTHDVCIPQRTTKAAKDPLLHISLTGGGGPPPSTQHQSSNGQPWDTEAVAEAHQLATIQRHILPGTLLRRLALPTNRGRLTTDISARFCAAPTPTLVCCLPCPISDWVFSDKFAHQASSANYVGILTLILNSILLLTYVVLPEEKSHRHYLSIGLTLSLILLSIAFIIPLGTKPDECFNEITPDDMHTDMSCAWTGALFSLGFMGAVVWILLRSIWTALRIVFDFKRTELFKWVSISLGVGLPILFLVIVMPVAGVSYRLYNVCIPNGQAAFNSWFIWLLLFSALSTVILILTILYCLWKFALSALAKGRDGAGFGHISSTSQDTTSSTGMAAPGSKPTVRAVRRKKRVEWARIKRVLYLQWRTILLAFAVLNETIFFGLVFVQQTAAIEQSSRGITASDAEWGLCLIETGGDVNACLPLSGGLGLSEPRVVATLLLAATLGIIVFLLMLRGSMFTGWYELMRNPRQLLKLFNPRRPSVGSQDFIMQGSPKHISLNMPLGSEEIERPLQSPNTQTRHALGLDHSVSGGGEHDLEEAKLHDEESLDEKRMRHEDKMLV</sequence>
<reference evidence="8" key="1">
    <citation type="submission" date="2021-12" db="EMBL/GenBank/DDBJ databases">
        <title>Black yeast isolated from Biological Soil Crust.</title>
        <authorList>
            <person name="Kurbessoian T."/>
        </authorList>
    </citation>
    <scope>NUCLEOTIDE SEQUENCE</scope>
    <source>
        <strain evidence="8">CCFEE 5208</strain>
    </source>
</reference>
<dbReference type="GO" id="GO:0016020">
    <property type="term" value="C:membrane"/>
    <property type="evidence" value="ECO:0007669"/>
    <property type="project" value="UniProtKB-SubCell"/>
</dbReference>
<feature type="transmembrane region" description="Helical" evidence="6">
    <location>
        <begin position="194"/>
        <end position="214"/>
    </location>
</feature>
<dbReference type="InterPro" id="IPR017981">
    <property type="entry name" value="GPCR_2-like_7TM"/>
</dbReference>
<protein>
    <recommendedName>
        <fullName evidence="7">G-protein coupled receptors family 2 profile 2 domain-containing protein</fullName>
    </recommendedName>
</protein>
<dbReference type="Pfam" id="PF00002">
    <property type="entry name" value="7tm_2"/>
    <property type="match status" value="1"/>
</dbReference>
<feature type="compositionally biased region" description="Basic and acidic residues" evidence="5">
    <location>
        <begin position="531"/>
        <end position="559"/>
    </location>
</feature>
<proteinExistence type="predicted"/>
<dbReference type="InterPro" id="IPR000832">
    <property type="entry name" value="GPCR_2_secretin-like"/>
</dbReference>
<evidence type="ECO:0000256" key="1">
    <source>
        <dbReference type="ARBA" id="ARBA00004141"/>
    </source>
</evidence>
<evidence type="ECO:0000259" key="7">
    <source>
        <dbReference type="PROSITE" id="PS50261"/>
    </source>
</evidence>
<name>A0AAN6JBG6_9PEZI</name>
<evidence type="ECO:0000256" key="5">
    <source>
        <dbReference type="SAM" id="MobiDB-lite"/>
    </source>
</evidence>
<feature type="transmembrane region" description="Helical" evidence="6">
    <location>
        <begin position="155"/>
        <end position="174"/>
    </location>
</feature>
<evidence type="ECO:0000313" key="9">
    <source>
        <dbReference type="Proteomes" id="UP001168146"/>
    </source>
</evidence>
<feature type="transmembrane region" description="Helical" evidence="6">
    <location>
        <begin position="277"/>
        <end position="301"/>
    </location>
</feature>
<comment type="subcellular location">
    <subcellularLocation>
        <location evidence="1">Membrane</location>
        <topology evidence="1">Multi-pass membrane protein</topology>
    </subcellularLocation>
</comment>
<evidence type="ECO:0000256" key="2">
    <source>
        <dbReference type="ARBA" id="ARBA00022692"/>
    </source>
</evidence>
<keyword evidence="2 6" id="KW-0812">Transmembrane</keyword>
<evidence type="ECO:0000256" key="6">
    <source>
        <dbReference type="SAM" id="Phobius"/>
    </source>
</evidence>
<evidence type="ECO:0000256" key="4">
    <source>
        <dbReference type="ARBA" id="ARBA00023136"/>
    </source>
</evidence>
<dbReference type="InterPro" id="IPR053247">
    <property type="entry name" value="GPCR_GPR1/git3-like"/>
</dbReference>
<evidence type="ECO:0000313" key="8">
    <source>
        <dbReference type="EMBL" id="KAK0324336.1"/>
    </source>
</evidence>
<accession>A0AAN6JBG6</accession>
<evidence type="ECO:0000256" key="3">
    <source>
        <dbReference type="ARBA" id="ARBA00022989"/>
    </source>
</evidence>